<feature type="compositionally biased region" description="Polar residues" evidence="1">
    <location>
        <begin position="1"/>
        <end position="19"/>
    </location>
</feature>
<reference evidence="2" key="1">
    <citation type="submission" date="2016-11" db="EMBL/GenBank/DDBJ databases">
        <authorList>
            <person name="Jaros S."/>
            <person name="Januszkiewicz K."/>
            <person name="Wedrychowicz H."/>
        </authorList>
    </citation>
    <scope>NUCLEOTIDE SEQUENCE</scope>
    <source>
        <strain evidence="2">ACA-DC 565</strain>
    </source>
</reference>
<gene>
    <name evidence="2" type="ORF">LREN565_0086</name>
</gene>
<feature type="region of interest" description="Disordered" evidence="1">
    <location>
        <begin position="1"/>
        <end position="41"/>
    </location>
</feature>
<dbReference type="AlphaFoldDB" id="A0A1K2I416"/>
<proteinExistence type="predicted"/>
<evidence type="ECO:0000313" key="2">
    <source>
        <dbReference type="EMBL" id="SFZ86973.1"/>
    </source>
</evidence>
<accession>A0A1K2I416</accession>
<protein>
    <submittedName>
        <fullName evidence="2">Uncharacterized protein</fullName>
    </submittedName>
</protein>
<sequence length="73" mass="8498">MPSSTIFRQHTRLNAATNKTTKKISHTRRSPKDRNYPSTPFDKLPKITNNCIIKTIYIKFYVDGFNYSSQITT</sequence>
<organism evidence="2">
    <name type="scientific">Loigolactobacillus rennini</name>
    <dbReference type="NCBI Taxonomy" id="238013"/>
    <lineage>
        <taxon>Bacteria</taxon>
        <taxon>Bacillati</taxon>
        <taxon>Bacillota</taxon>
        <taxon>Bacilli</taxon>
        <taxon>Lactobacillales</taxon>
        <taxon>Lactobacillaceae</taxon>
        <taxon>Loigolactobacillus</taxon>
    </lineage>
</organism>
<dbReference type="EMBL" id="LT634362">
    <property type="protein sequence ID" value="SFZ86973.1"/>
    <property type="molecule type" value="Genomic_DNA"/>
</dbReference>
<feature type="compositionally biased region" description="Basic residues" evidence="1">
    <location>
        <begin position="20"/>
        <end position="29"/>
    </location>
</feature>
<evidence type="ECO:0000256" key="1">
    <source>
        <dbReference type="SAM" id="MobiDB-lite"/>
    </source>
</evidence>
<name>A0A1K2I416_9LACO</name>